<gene>
    <name evidence="2" type="ORF">QJ036_01995</name>
</gene>
<dbReference type="Pfam" id="PF07456">
    <property type="entry name" value="Hpre_diP_synt_I"/>
    <property type="match status" value="1"/>
</dbReference>
<evidence type="ECO:0000256" key="1">
    <source>
        <dbReference type="SAM" id="Phobius"/>
    </source>
</evidence>
<dbReference type="Proteomes" id="UP001300383">
    <property type="component" value="Unassembled WGS sequence"/>
</dbReference>
<dbReference type="EMBL" id="JASGBQ010000002">
    <property type="protein sequence ID" value="MDI9241252.1"/>
    <property type="molecule type" value="Genomic_DNA"/>
</dbReference>
<keyword evidence="1" id="KW-0472">Membrane</keyword>
<dbReference type="AlphaFoldDB" id="A0AAP4B9D7"/>
<sequence>MKTGKVARYGLLIALAFIFSYIESVIVVPVPVPGIKLGLANLVVVAALYRTGGKSAAVVSVIRVVLVGLTFNNPVMMLYSLAGCSLSLLLMVLLKRTERFSIVGVSVAGGAAHNLGQIAVAAFMLETSALFYYLPALLVSGCVAGTVIGIAGAEIVKRLPPLS</sequence>
<feature type="transmembrane region" description="Helical" evidence="1">
    <location>
        <begin position="76"/>
        <end position="94"/>
    </location>
</feature>
<accession>A0AAP4B9D7</accession>
<keyword evidence="1" id="KW-1133">Transmembrane helix</keyword>
<feature type="transmembrane region" description="Helical" evidence="1">
    <location>
        <begin position="12"/>
        <end position="32"/>
    </location>
</feature>
<proteinExistence type="predicted"/>
<dbReference type="InterPro" id="IPR010898">
    <property type="entry name" value="Hpre_diP_synth_I"/>
</dbReference>
<comment type="caution">
    <text evidence="2">The sequence shown here is derived from an EMBL/GenBank/DDBJ whole genome shotgun (WGS) entry which is preliminary data.</text>
</comment>
<protein>
    <submittedName>
        <fullName evidence="2">Gx transporter family protein</fullName>
    </submittedName>
</protein>
<name>A0AAP4B9D7_9FIRM</name>
<dbReference type="InterPro" id="IPR014535">
    <property type="entry name" value="Hpre_diP_synt_I"/>
</dbReference>
<evidence type="ECO:0000313" key="3">
    <source>
        <dbReference type="Proteomes" id="UP001300383"/>
    </source>
</evidence>
<dbReference type="PIRSF" id="PIRSF027391">
    <property type="entry name" value="Hpre_diP_synt_I"/>
    <property type="match status" value="1"/>
</dbReference>
<organism evidence="2 3">
    <name type="scientific">Fusibacillus kribbianus</name>
    <dbReference type="NCBI Taxonomy" id="3044208"/>
    <lineage>
        <taxon>Bacteria</taxon>
        <taxon>Bacillati</taxon>
        <taxon>Bacillota</taxon>
        <taxon>Clostridia</taxon>
        <taxon>Lachnospirales</taxon>
        <taxon>Lachnospiraceae</taxon>
        <taxon>Fusibacillus</taxon>
    </lineage>
</organism>
<dbReference type="Gene3D" id="1.10.1760.20">
    <property type="match status" value="1"/>
</dbReference>
<feature type="transmembrane region" description="Helical" evidence="1">
    <location>
        <begin position="101"/>
        <end position="124"/>
    </location>
</feature>
<feature type="transmembrane region" description="Helical" evidence="1">
    <location>
        <begin position="130"/>
        <end position="153"/>
    </location>
</feature>
<reference evidence="2 3" key="1">
    <citation type="submission" date="2023-05" db="EMBL/GenBank/DDBJ databases">
        <title>[ruminococcus] sp. nov., isolated from a pig farm feces dump.</title>
        <authorList>
            <person name="Chang Y.-H."/>
        </authorList>
    </citation>
    <scope>NUCLEOTIDE SEQUENCE [LARGE SCALE GENOMIC DNA]</scope>
    <source>
        <strain evidence="2 3">YH-rum2234</strain>
    </source>
</reference>
<keyword evidence="3" id="KW-1185">Reference proteome</keyword>
<evidence type="ECO:0000313" key="2">
    <source>
        <dbReference type="EMBL" id="MDI9241252.1"/>
    </source>
</evidence>
<keyword evidence="1" id="KW-0812">Transmembrane</keyword>